<feature type="region of interest" description="Disordered" evidence="1">
    <location>
        <begin position="23"/>
        <end position="42"/>
    </location>
</feature>
<feature type="signal peptide" evidence="2">
    <location>
        <begin position="1"/>
        <end position="19"/>
    </location>
</feature>
<reference evidence="3 4" key="1">
    <citation type="submission" date="2021-05" db="EMBL/GenBank/DDBJ databases">
        <title>Genome Assembly of Synthetic Allotetraploid Brassica napus Reveals Homoeologous Exchanges between Subgenomes.</title>
        <authorList>
            <person name="Davis J.T."/>
        </authorList>
    </citation>
    <scope>NUCLEOTIDE SEQUENCE [LARGE SCALE GENOMIC DNA]</scope>
    <source>
        <strain evidence="4">cv. Da-Ae</strain>
        <tissue evidence="3">Seedling</tissue>
    </source>
</reference>
<feature type="chain" id="PRO_5046574982" evidence="2">
    <location>
        <begin position="20"/>
        <end position="159"/>
    </location>
</feature>
<dbReference type="Proteomes" id="UP000824890">
    <property type="component" value="Unassembled WGS sequence"/>
</dbReference>
<keyword evidence="2" id="KW-0732">Signal</keyword>
<accession>A0ABQ8EMB1</accession>
<gene>
    <name evidence="3" type="ORF">HID58_002372</name>
</gene>
<evidence type="ECO:0000256" key="1">
    <source>
        <dbReference type="SAM" id="MobiDB-lite"/>
    </source>
</evidence>
<sequence>MVLTCFVLAIFTVKQSTLHQNKKRTPRWESTEVPIPTMPEQDNYNKEEIDDLIYRAIRTSDHYHSKRLDDIYYPFDNSISWLTTRTDEIKQDMTILQKQHACRFLDHTLGRCATGDGYDSETIGFSSRTVTIDQQKDSTIDRQRLCSTTKQAGYREVIT</sequence>
<organism evidence="3 4">
    <name type="scientific">Brassica napus</name>
    <name type="common">Rape</name>
    <dbReference type="NCBI Taxonomy" id="3708"/>
    <lineage>
        <taxon>Eukaryota</taxon>
        <taxon>Viridiplantae</taxon>
        <taxon>Streptophyta</taxon>
        <taxon>Embryophyta</taxon>
        <taxon>Tracheophyta</taxon>
        <taxon>Spermatophyta</taxon>
        <taxon>Magnoliopsida</taxon>
        <taxon>eudicotyledons</taxon>
        <taxon>Gunneridae</taxon>
        <taxon>Pentapetalae</taxon>
        <taxon>rosids</taxon>
        <taxon>malvids</taxon>
        <taxon>Brassicales</taxon>
        <taxon>Brassicaceae</taxon>
        <taxon>Brassiceae</taxon>
        <taxon>Brassica</taxon>
    </lineage>
</organism>
<comment type="caution">
    <text evidence="3">The sequence shown here is derived from an EMBL/GenBank/DDBJ whole genome shotgun (WGS) entry which is preliminary data.</text>
</comment>
<proteinExistence type="predicted"/>
<dbReference type="EMBL" id="JAGKQM010000001">
    <property type="protein sequence ID" value="KAH0942735.1"/>
    <property type="molecule type" value="Genomic_DNA"/>
</dbReference>
<name>A0ABQ8EMB1_BRANA</name>
<keyword evidence="4" id="KW-1185">Reference proteome</keyword>
<evidence type="ECO:0000313" key="4">
    <source>
        <dbReference type="Proteomes" id="UP000824890"/>
    </source>
</evidence>
<evidence type="ECO:0000313" key="3">
    <source>
        <dbReference type="EMBL" id="KAH0942735.1"/>
    </source>
</evidence>
<protein>
    <submittedName>
        <fullName evidence="3">Uncharacterized protein</fullName>
    </submittedName>
</protein>
<evidence type="ECO:0000256" key="2">
    <source>
        <dbReference type="SAM" id="SignalP"/>
    </source>
</evidence>